<feature type="domain" description="Putative auto-transporter adhesin head GIN" evidence="2">
    <location>
        <begin position="43"/>
        <end position="223"/>
    </location>
</feature>
<name>A0A934UPI0_9SPHI</name>
<evidence type="ECO:0000256" key="1">
    <source>
        <dbReference type="SAM" id="SignalP"/>
    </source>
</evidence>
<keyword evidence="1" id="KW-0732">Signal</keyword>
<sequence length="240" mass="25230">MKKNQLYIVALAALISVSILSSCGLDCVRGSGNETTDNRKLGEFDRIDISGAFKVTLVQDSSMGVSITADDNLLKYIITSVNGGKLRIHSKRSTCNVNRTMVTIGVRDLKKIEASGAVTINSNGRINTGDLDLDVSGATKVTMDLNAATLNTSGSGATELHLTGQAGKHNVDLSGTGKIDALDFVVGKYDINTRGASHCRINVLNALDVHSSGASDIVYKGNPSTVNNDKSGASSIKKIE</sequence>
<protein>
    <submittedName>
        <fullName evidence="3">DUF2807 domain-containing protein</fullName>
    </submittedName>
</protein>
<dbReference type="PANTHER" id="PTHR39200">
    <property type="entry name" value="HYPOTHETICAL EXPORTED PROTEIN"/>
    <property type="match status" value="1"/>
</dbReference>
<evidence type="ECO:0000259" key="2">
    <source>
        <dbReference type="Pfam" id="PF10988"/>
    </source>
</evidence>
<evidence type="ECO:0000313" key="3">
    <source>
        <dbReference type="EMBL" id="MBK0380916.1"/>
    </source>
</evidence>
<comment type="caution">
    <text evidence="3">The sequence shown here is derived from an EMBL/GenBank/DDBJ whole genome shotgun (WGS) entry which is preliminary data.</text>
</comment>
<dbReference type="AlphaFoldDB" id="A0A934UPI0"/>
<dbReference type="Proteomes" id="UP000613193">
    <property type="component" value="Unassembled WGS sequence"/>
</dbReference>
<reference evidence="3" key="1">
    <citation type="submission" date="2020-12" db="EMBL/GenBank/DDBJ databases">
        <title>Bacterial novel species Mucilaginibacter sp. SD-g isolated from soil.</title>
        <authorList>
            <person name="Jung H.-Y."/>
        </authorList>
    </citation>
    <scope>NUCLEOTIDE SEQUENCE</scope>
    <source>
        <strain evidence="3">SD-g</strain>
    </source>
</reference>
<gene>
    <name evidence="3" type="ORF">I5M19_16445</name>
</gene>
<dbReference type="PROSITE" id="PS51257">
    <property type="entry name" value="PROKAR_LIPOPROTEIN"/>
    <property type="match status" value="1"/>
</dbReference>
<dbReference type="Gene3D" id="2.160.20.120">
    <property type="match status" value="1"/>
</dbReference>
<proteinExistence type="predicted"/>
<dbReference type="Pfam" id="PF10988">
    <property type="entry name" value="DUF2807"/>
    <property type="match status" value="1"/>
</dbReference>
<accession>A0A934UPI0</accession>
<dbReference type="EMBL" id="JAEHFW010000003">
    <property type="protein sequence ID" value="MBK0380916.1"/>
    <property type="molecule type" value="Genomic_DNA"/>
</dbReference>
<dbReference type="RefSeq" id="WP_200067447.1">
    <property type="nucleotide sequence ID" value="NZ_JAEHFW010000003.1"/>
</dbReference>
<dbReference type="InterPro" id="IPR021255">
    <property type="entry name" value="DUF2807"/>
</dbReference>
<keyword evidence="4" id="KW-1185">Reference proteome</keyword>
<feature type="signal peptide" evidence="1">
    <location>
        <begin position="1"/>
        <end position="21"/>
    </location>
</feature>
<feature type="chain" id="PRO_5037232776" evidence="1">
    <location>
        <begin position="22"/>
        <end position="240"/>
    </location>
</feature>
<organism evidence="3 4">
    <name type="scientific">Mucilaginibacter segetis</name>
    <dbReference type="NCBI Taxonomy" id="2793071"/>
    <lineage>
        <taxon>Bacteria</taxon>
        <taxon>Pseudomonadati</taxon>
        <taxon>Bacteroidota</taxon>
        <taxon>Sphingobacteriia</taxon>
        <taxon>Sphingobacteriales</taxon>
        <taxon>Sphingobacteriaceae</taxon>
        <taxon>Mucilaginibacter</taxon>
    </lineage>
</organism>
<dbReference type="PANTHER" id="PTHR39200:SF1">
    <property type="entry name" value="AUTO-TRANSPORTER ADHESIN HEAD GIN DOMAIN-CONTAINING PROTEIN-RELATED"/>
    <property type="match status" value="1"/>
</dbReference>
<evidence type="ECO:0000313" key="4">
    <source>
        <dbReference type="Proteomes" id="UP000613193"/>
    </source>
</evidence>